<dbReference type="RefSeq" id="XP_019646537.1">
    <property type="nucleotide sequence ID" value="XM_019790978.1"/>
</dbReference>
<keyword evidence="5 7" id="KW-0472">Membrane</keyword>
<dbReference type="InterPro" id="IPR000276">
    <property type="entry name" value="GPCR_Rhodpsn"/>
</dbReference>
<organism evidence="9 10">
    <name type="scientific">Branchiostoma belcheri</name>
    <name type="common">Amphioxus</name>
    <dbReference type="NCBI Taxonomy" id="7741"/>
    <lineage>
        <taxon>Eukaryota</taxon>
        <taxon>Metazoa</taxon>
        <taxon>Chordata</taxon>
        <taxon>Cephalochordata</taxon>
        <taxon>Leptocardii</taxon>
        <taxon>Amphioxiformes</taxon>
        <taxon>Branchiostomatidae</taxon>
        <taxon>Branchiostoma</taxon>
    </lineage>
</organism>
<dbReference type="PROSITE" id="PS50262">
    <property type="entry name" value="G_PROTEIN_RECEP_F1_2"/>
    <property type="match status" value="1"/>
</dbReference>
<dbReference type="PRINTS" id="PR00237">
    <property type="entry name" value="GPCRRHODOPSN"/>
</dbReference>
<dbReference type="AlphaFoldDB" id="A0A6P5ATY6"/>
<evidence type="ECO:0000256" key="1">
    <source>
        <dbReference type="ARBA" id="ARBA00004651"/>
    </source>
</evidence>
<feature type="compositionally biased region" description="Polar residues" evidence="6">
    <location>
        <begin position="410"/>
        <end position="426"/>
    </location>
</feature>
<evidence type="ECO:0000313" key="10">
    <source>
        <dbReference type="RefSeq" id="XP_019646537.1"/>
    </source>
</evidence>
<dbReference type="Gene3D" id="1.20.1070.10">
    <property type="entry name" value="Rhodopsin 7-helix transmembrane proteins"/>
    <property type="match status" value="1"/>
</dbReference>
<evidence type="ECO:0000256" key="4">
    <source>
        <dbReference type="ARBA" id="ARBA00022989"/>
    </source>
</evidence>
<dbReference type="Proteomes" id="UP000515135">
    <property type="component" value="Unplaced"/>
</dbReference>
<dbReference type="Pfam" id="PF00001">
    <property type="entry name" value="7tm_1"/>
    <property type="match status" value="1"/>
</dbReference>
<feature type="transmembrane region" description="Helical" evidence="7">
    <location>
        <begin position="128"/>
        <end position="150"/>
    </location>
</feature>
<feature type="transmembrane region" description="Helical" evidence="7">
    <location>
        <begin position="92"/>
        <end position="112"/>
    </location>
</feature>
<dbReference type="GeneID" id="109487037"/>
<dbReference type="GO" id="GO:0004930">
    <property type="term" value="F:G protein-coupled receptor activity"/>
    <property type="evidence" value="ECO:0007669"/>
    <property type="project" value="InterPro"/>
</dbReference>
<dbReference type="OrthoDB" id="9945063at2759"/>
<reference evidence="10" key="1">
    <citation type="submission" date="2025-08" db="UniProtKB">
        <authorList>
            <consortium name="RefSeq"/>
        </authorList>
    </citation>
    <scope>IDENTIFICATION</scope>
    <source>
        <tissue evidence="10">Gonad</tissue>
    </source>
</reference>
<feature type="transmembrane region" description="Helical" evidence="7">
    <location>
        <begin position="60"/>
        <end position="80"/>
    </location>
</feature>
<proteinExistence type="predicted"/>
<evidence type="ECO:0000256" key="6">
    <source>
        <dbReference type="SAM" id="MobiDB-lite"/>
    </source>
</evidence>
<evidence type="ECO:0000259" key="8">
    <source>
        <dbReference type="PROSITE" id="PS50262"/>
    </source>
</evidence>
<feature type="transmembrane region" description="Helical" evidence="7">
    <location>
        <begin position="171"/>
        <end position="189"/>
    </location>
</feature>
<protein>
    <submittedName>
        <fullName evidence="10">Sphingosine 1-phosphate receptor 1-like</fullName>
    </submittedName>
</protein>
<keyword evidence="3 7" id="KW-0812">Transmembrane</keyword>
<keyword evidence="9" id="KW-1185">Reference proteome</keyword>
<feature type="region of interest" description="Disordered" evidence="6">
    <location>
        <begin position="365"/>
        <end position="445"/>
    </location>
</feature>
<dbReference type="SUPFAM" id="SSF81321">
    <property type="entry name" value="Family A G protein-coupled receptor-like"/>
    <property type="match status" value="1"/>
</dbReference>
<feature type="transmembrane region" description="Helical" evidence="7">
    <location>
        <begin position="284"/>
        <end position="304"/>
    </location>
</feature>
<evidence type="ECO:0000256" key="7">
    <source>
        <dbReference type="SAM" id="Phobius"/>
    </source>
</evidence>
<gene>
    <name evidence="10" type="primary">LOC109487037</name>
</gene>
<keyword evidence="4 7" id="KW-1133">Transmembrane helix</keyword>
<sequence>MFNNTGSSDPWMLTETSDKFRSLVSCYKWHLQNNNVSLAQAHEACSMHKDLVRLGTETDVVFWLMGLLIIIGNAVVLLGIIGTRQLHSDKPIYIYLANLAVTDVFAGIGLLYRTVGHVQHNVTYDFKLTYISLIIFSQITSASALTLMSINAYVAMMYPVYFHNHAGSAKLRAAVGLSISWIVCTVLAFSPKMGWNCLHIQTLTSGICISWYPLSFVITSTSILLFLCVSMLFTNISVYVAIRRRERRRLEQAAAGGPQAPGVNPAQEEAQRKYEERVHKARTVMIHVVVAFVCWLLALLFFAVCKVLPDSCPRNGVFAGICLNSFINPIATLIRMPDLRTAIWQKLMSIYQTLVTVIRGNRVDPQEDQAGAGNIPTLQERPAQAEGQDTPRLAPDDQSAVGNCQEGPSEGQNTLHLAPDQQSAVKNRQIHTYRRTPGPYKPSRGREVVLPTIVEID</sequence>
<dbReference type="InterPro" id="IPR017452">
    <property type="entry name" value="GPCR_Rhodpsn_7TM"/>
</dbReference>
<name>A0A6P5ATY6_BRABE</name>
<evidence type="ECO:0000256" key="3">
    <source>
        <dbReference type="ARBA" id="ARBA00022692"/>
    </source>
</evidence>
<keyword evidence="2" id="KW-1003">Cell membrane</keyword>
<evidence type="ECO:0000256" key="2">
    <source>
        <dbReference type="ARBA" id="ARBA00022475"/>
    </source>
</evidence>
<dbReference type="PANTHER" id="PTHR22750">
    <property type="entry name" value="G-PROTEIN COUPLED RECEPTOR"/>
    <property type="match status" value="1"/>
</dbReference>
<evidence type="ECO:0000256" key="5">
    <source>
        <dbReference type="ARBA" id="ARBA00023136"/>
    </source>
</evidence>
<dbReference type="KEGG" id="bbel:109487037"/>
<evidence type="ECO:0000313" key="9">
    <source>
        <dbReference type="Proteomes" id="UP000515135"/>
    </source>
</evidence>
<feature type="transmembrane region" description="Helical" evidence="7">
    <location>
        <begin position="316"/>
        <end position="336"/>
    </location>
</feature>
<feature type="transmembrane region" description="Helical" evidence="7">
    <location>
        <begin position="209"/>
        <end position="242"/>
    </location>
</feature>
<comment type="subcellular location">
    <subcellularLocation>
        <location evidence="1">Cell membrane</location>
        <topology evidence="1">Multi-pass membrane protein</topology>
    </subcellularLocation>
</comment>
<dbReference type="GO" id="GO:0005886">
    <property type="term" value="C:plasma membrane"/>
    <property type="evidence" value="ECO:0007669"/>
    <property type="project" value="UniProtKB-SubCell"/>
</dbReference>
<accession>A0A6P5ATY6</accession>
<feature type="domain" description="G-protein coupled receptors family 1 profile" evidence="8">
    <location>
        <begin position="72"/>
        <end position="296"/>
    </location>
</feature>